<evidence type="ECO:0000313" key="2">
    <source>
        <dbReference type="EMBL" id="MDO6452261.1"/>
    </source>
</evidence>
<reference evidence="2" key="1">
    <citation type="submission" date="2023-07" db="EMBL/GenBank/DDBJ databases">
        <title>Genome content predicts the carbon catabolic preferences of heterotrophic bacteria.</title>
        <authorList>
            <person name="Gralka M."/>
        </authorList>
    </citation>
    <scope>NUCLEOTIDE SEQUENCE</scope>
    <source>
        <strain evidence="2">I2M16</strain>
    </source>
</reference>
<dbReference type="EMBL" id="JAUOPG010000001">
    <property type="protein sequence ID" value="MDO6452261.1"/>
    <property type="molecule type" value="Genomic_DNA"/>
</dbReference>
<proteinExistence type="predicted"/>
<gene>
    <name evidence="2" type="ORF">Q4490_01675</name>
</gene>
<dbReference type="AlphaFoldDB" id="A0AAW7XCY0"/>
<dbReference type="InterPro" id="IPR021732">
    <property type="entry name" value="DUF3301"/>
</dbReference>
<protein>
    <submittedName>
        <fullName evidence="2">DUF3301 domain-containing protein</fullName>
    </submittedName>
</protein>
<name>A0AAW7XCY0_9GAMM</name>
<feature type="transmembrane region" description="Helical" evidence="1">
    <location>
        <begin position="6"/>
        <end position="23"/>
    </location>
</feature>
<organism evidence="2 3">
    <name type="scientific">Neptunomonas phycophila</name>
    <dbReference type="NCBI Taxonomy" id="1572645"/>
    <lineage>
        <taxon>Bacteria</taxon>
        <taxon>Pseudomonadati</taxon>
        <taxon>Pseudomonadota</taxon>
        <taxon>Gammaproteobacteria</taxon>
        <taxon>Oceanospirillales</taxon>
        <taxon>Oceanospirillaceae</taxon>
        <taxon>Neptunomonas</taxon>
    </lineage>
</organism>
<dbReference type="Proteomes" id="UP001169862">
    <property type="component" value="Unassembled WGS sequence"/>
</dbReference>
<accession>A0AAW7XCY0</accession>
<keyword evidence="1" id="KW-0812">Transmembrane</keyword>
<evidence type="ECO:0000256" key="1">
    <source>
        <dbReference type="SAM" id="Phobius"/>
    </source>
</evidence>
<dbReference type="Pfam" id="PF11743">
    <property type="entry name" value="DUF3301"/>
    <property type="match status" value="1"/>
</dbReference>
<comment type="caution">
    <text evidence="2">The sequence shown here is derived from an EMBL/GenBank/DDBJ whole genome shotgun (WGS) entry which is preliminary data.</text>
</comment>
<keyword evidence="1" id="KW-0472">Membrane</keyword>
<sequence length="109" mass="12715">MYLELFDIFLLTLVIAAGAFWWSSLKHRDLALRTARASCKQMGLQLLDESVGLKKLRLQRDTDGMVKLLRCYSFEFASTGDERYIGEIDMLGKRITRQFHQPHRVLDIH</sequence>
<dbReference type="RefSeq" id="WP_303548243.1">
    <property type="nucleotide sequence ID" value="NZ_JAUOPG010000001.1"/>
</dbReference>
<keyword evidence="1" id="KW-1133">Transmembrane helix</keyword>
<evidence type="ECO:0000313" key="3">
    <source>
        <dbReference type="Proteomes" id="UP001169862"/>
    </source>
</evidence>